<organism evidence="7 8">
    <name type="scientific">Novosphingobium rhizovicinum</name>
    <dbReference type="NCBI Taxonomy" id="3228928"/>
    <lineage>
        <taxon>Bacteria</taxon>
        <taxon>Pseudomonadati</taxon>
        <taxon>Pseudomonadota</taxon>
        <taxon>Alphaproteobacteria</taxon>
        <taxon>Sphingomonadales</taxon>
        <taxon>Sphingomonadaceae</taxon>
        <taxon>Novosphingobium</taxon>
    </lineage>
</organism>
<evidence type="ECO:0000256" key="4">
    <source>
        <dbReference type="SAM" id="SignalP"/>
    </source>
</evidence>
<dbReference type="InterPro" id="IPR005565">
    <property type="entry name" value="Hemolysn_activator_HlyB_C"/>
</dbReference>
<feature type="domain" description="Haemolysin activator HlyB C-terminal" evidence="5">
    <location>
        <begin position="198"/>
        <end position="506"/>
    </location>
</feature>
<keyword evidence="1" id="KW-1134">Transmembrane beta strand</keyword>
<protein>
    <submittedName>
        <fullName evidence="7">ShlB/FhaC/HecB family hemolysin secretion/activation protein</fullName>
    </submittedName>
</protein>
<dbReference type="PANTHER" id="PTHR34597">
    <property type="entry name" value="SLR1661 PROTEIN"/>
    <property type="match status" value="1"/>
</dbReference>
<gene>
    <name evidence="7" type="ORF">ABUH87_17680</name>
</gene>
<reference evidence="7 8" key="1">
    <citation type="submission" date="2024-06" db="EMBL/GenBank/DDBJ databases">
        <title>Novosphingobium rhizovicinus M1R2S20.</title>
        <authorList>
            <person name="Sun J.-Q."/>
        </authorList>
    </citation>
    <scope>NUCLEOTIDE SEQUENCE [LARGE SCALE GENOMIC DNA]</scope>
    <source>
        <strain evidence="7 8">M1R2S20</strain>
    </source>
</reference>
<evidence type="ECO:0000256" key="2">
    <source>
        <dbReference type="ARBA" id="ARBA00022692"/>
    </source>
</evidence>
<keyword evidence="3" id="KW-0998">Cell outer membrane</keyword>
<keyword evidence="4" id="KW-0732">Signal</keyword>
<evidence type="ECO:0000256" key="3">
    <source>
        <dbReference type="ARBA" id="ARBA00023237"/>
    </source>
</evidence>
<evidence type="ECO:0000313" key="7">
    <source>
        <dbReference type="EMBL" id="MEW9856957.1"/>
    </source>
</evidence>
<sequence length="544" mass="58453">MKNSIWFASACGLFASPVFAQSALDRVTPRDASVAIPAATGDASQLPTEVENKSRTVQLQGEQILIGAVSISGLESLQPSEFADIISDYVGKTAGPNDLAVLTDRLAQRARDRGFVFATAQIAPQRLSLGVLTVLLDEGRVDAVRLDGSQNTAVKAALAGLTEGPVKLERLERALLLADDIDGIQIGRSRLLRENGQRVLVVEVTEDRASADVSLRNDGTRPIGREKVYISAVLSQLLDADDSVTFGYAGTSFEPGELQYGRVRYEKRLNASGTEATASFSYSLVRPGAYLSQYDIEGRAWSANIGLLQPVHRTRQSSLWLTANLEVNRLKQTGSGRLFRRDRTTVLRLGAYGYHNALGGRIRGGAVVSRGLDLFDATEARNLLASRYDADGTFTSLSLWGQWTGELVPRVSLQVSASGQLASESLLVGEELGLGGGAYLRGYDWSERLGDRGAMGYAELRYDFNLPPGFLKRAQVYGFADAGEVSNLDDGFGGGSLASAGGGLRLGLRNTLNVSLEVAQPLTGPRYDTGDRQPRVNFGINANL</sequence>
<name>A0ABV3RG51_9SPHN</name>
<dbReference type="EMBL" id="JBFNXR010000054">
    <property type="protein sequence ID" value="MEW9856957.1"/>
    <property type="molecule type" value="Genomic_DNA"/>
</dbReference>
<feature type="domain" description="Polypeptide-transport-associated ShlB-type" evidence="6">
    <location>
        <begin position="67"/>
        <end position="139"/>
    </location>
</feature>
<comment type="caution">
    <text evidence="7">The sequence shown here is derived from an EMBL/GenBank/DDBJ whole genome shotgun (WGS) entry which is preliminary data.</text>
</comment>
<dbReference type="PANTHER" id="PTHR34597:SF6">
    <property type="entry name" value="BLR6126 PROTEIN"/>
    <property type="match status" value="1"/>
</dbReference>
<feature type="signal peptide" evidence="4">
    <location>
        <begin position="1"/>
        <end position="20"/>
    </location>
</feature>
<keyword evidence="2" id="KW-0812">Transmembrane</keyword>
<dbReference type="Gene3D" id="3.10.20.310">
    <property type="entry name" value="membrane protein fhac"/>
    <property type="match status" value="1"/>
</dbReference>
<keyword evidence="1" id="KW-0472">Membrane</keyword>
<keyword evidence="8" id="KW-1185">Reference proteome</keyword>
<dbReference type="InterPro" id="IPR013686">
    <property type="entry name" value="Polypept-transport_assoc_ShlB"/>
</dbReference>
<evidence type="ECO:0000259" key="5">
    <source>
        <dbReference type="Pfam" id="PF03865"/>
    </source>
</evidence>
<dbReference type="RefSeq" id="WP_367775428.1">
    <property type="nucleotide sequence ID" value="NZ_JBFNXR010000054.1"/>
</dbReference>
<proteinExistence type="predicted"/>
<dbReference type="InterPro" id="IPR051544">
    <property type="entry name" value="TPS_OM_transporter"/>
</dbReference>
<evidence type="ECO:0000256" key="1">
    <source>
        <dbReference type="ARBA" id="ARBA00022452"/>
    </source>
</evidence>
<dbReference type="Pfam" id="PF08479">
    <property type="entry name" value="POTRA_2"/>
    <property type="match status" value="1"/>
</dbReference>
<dbReference type="Pfam" id="PF03865">
    <property type="entry name" value="ShlB"/>
    <property type="match status" value="1"/>
</dbReference>
<evidence type="ECO:0000313" key="8">
    <source>
        <dbReference type="Proteomes" id="UP001556118"/>
    </source>
</evidence>
<dbReference type="Gene3D" id="2.40.160.50">
    <property type="entry name" value="membrane protein fhac: a member of the omp85/tpsb transporter family"/>
    <property type="match status" value="1"/>
</dbReference>
<feature type="chain" id="PRO_5046829460" evidence="4">
    <location>
        <begin position="21"/>
        <end position="544"/>
    </location>
</feature>
<evidence type="ECO:0000259" key="6">
    <source>
        <dbReference type="Pfam" id="PF08479"/>
    </source>
</evidence>
<accession>A0ABV3RG51</accession>
<dbReference type="Proteomes" id="UP001556118">
    <property type="component" value="Unassembled WGS sequence"/>
</dbReference>